<dbReference type="Pfam" id="PF03772">
    <property type="entry name" value="Competence"/>
    <property type="match status" value="1"/>
</dbReference>
<dbReference type="EMBL" id="UFWD01000001">
    <property type="protein sequence ID" value="SUY25899.1"/>
    <property type="molecule type" value="Genomic_DNA"/>
</dbReference>
<sequence>MKIWTEEQKEIFTRTGTSHVISISGLHTGILCVIISFLLRGINKLYKLLILSIFITLYCIMVGASPSIIRSIAFVMIFYLSIFIDRKKDGISALSLIGIILIMN</sequence>
<evidence type="ECO:0000313" key="8">
    <source>
        <dbReference type="EMBL" id="SUY25899.1"/>
    </source>
</evidence>
<keyword evidence="4 6" id="KW-1133">Transmembrane helix</keyword>
<dbReference type="AlphaFoldDB" id="A0A381IEB8"/>
<evidence type="ECO:0000256" key="6">
    <source>
        <dbReference type="SAM" id="Phobius"/>
    </source>
</evidence>
<accession>A0A381IEB8</accession>
<dbReference type="PANTHER" id="PTHR30619:SF1">
    <property type="entry name" value="RECOMBINATION PROTEIN 2"/>
    <property type="match status" value="1"/>
</dbReference>
<feature type="transmembrane region" description="Helical" evidence="6">
    <location>
        <begin position="48"/>
        <end position="80"/>
    </location>
</feature>
<name>A0A381IEB8_CLODI</name>
<dbReference type="PANTHER" id="PTHR30619">
    <property type="entry name" value="DNA INTERNALIZATION/COMPETENCE PROTEIN COMEC/REC2"/>
    <property type="match status" value="1"/>
</dbReference>
<dbReference type="NCBIfam" id="TIGR00360">
    <property type="entry name" value="ComEC_N-term"/>
    <property type="match status" value="1"/>
</dbReference>
<reference evidence="8" key="1">
    <citation type="submission" date="2018-06" db="EMBL/GenBank/DDBJ databases">
        <authorList>
            <consortium name="Pathogen Informatics"/>
            <person name="Doyle S."/>
        </authorList>
    </citation>
    <scope>NUCLEOTIDE SEQUENCE</scope>
    <source>
        <strain evidence="8">NCTC13307</strain>
    </source>
</reference>
<dbReference type="GO" id="GO:0005886">
    <property type="term" value="C:plasma membrane"/>
    <property type="evidence" value="ECO:0007669"/>
    <property type="project" value="UniProtKB-SubCell"/>
</dbReference>
<evidence type="ECO:0000259" key="7">
    <source>
        <dbReference type="Pfam" id="PF03772"/>
    </source>
</evidence>
<keyword evidence="5 6" id="KW-0472">Membrane</keyword>
<feature type="transmembrane region" description="Helical" evidence="6">
    <location>
        <begin position="20"/>
        <end position="42"/>
    </location>
</feature>
<keyword evidence="3 6" id="KW-0812">Transmembrane</keyword>
<evidence type="ECO:0000256" key="1">
    <source>
        <dbReference type="ARBA" id="ARBA00004651"/>
    </source>
</evidence>
<protein>
    <submittedName>
        <fullName evidence="8">Competence membrane protein</fullName>
    </submittedName>
</protein>
<evidence type="ECO:0000256" key="2">
    <source>
        <dbReference type="ARBA" id="ARBA00022475"/>
    </source>
</evidence>
<evidence type="ECO:0000256" key="4">
    <source>
        <dbReference type="ARBA" id="ARBA00022989"/>
    </source>
</evidence>
<proteinExistence type="predicted"/>
<evidence type="ECO:0000256" key="5">
    <source>
        <dbReference type="ARBA" id="ARBA00023136"/>
    </source>
</evidence>
<evidence type="ECO:0000256" key="3">
    <source>
        <dbReference type="ARBA" id="ARBA00022692"/>
    </source>
</evidence>
<comment type="subcellular location">
    <subcellularLocation>
        <location evidence="1">Cell membrane</location>
        <topology evidence="1">Multi-pass membrane protein</topology>
    </subcellularLocation>
</comment>
<feature type="domain" description="ComEC/Rec2-related protein" evidence="7">
    <location>
        <begin position="5"/>
        <end position="103"/>
    </location>
</feature>
<dbReference type="InterPro" id="IPR052159">
    <property type="entry name" value="Competence_DNA_uptake"/>
</dbReference>
<gene>
    <name evidence="8" type="ORF">NCTC13307_03263</name>
</gene>
<organism evidence="8">
    <name type="scientific">Clostridioides difficile</name>
    <name type="common">Peptoclostridium difficile</name>
    <dbReference type="NCBI Taxonomy" id="1496"/>
    <lineage>
        <taxon>Bacteria</taxon>
        <taxon>Bacillati</taxon>
        <taxon>Bacillota</taxon>
        <taxon>Clostridia</taxon>
        <taxon>Peptostreptococcales</taxon>
        <taxon>Peptostreptococcaceae</taxon>
        <taxon>Clostridioides</taxon>
    </lineage>
</organism>
<dbReference type="InterPro" id="IPR004477">
    <property type="entry name" value="ComEC_N"/>
</dbReference>
<keyword evidence="2" id="KW-1003">Cell membrane</keyword>